<dbReference type="PANTHER" id="PTHR47011:SF1">
    <property type="entry name" value="CD226 ANTIGEN"/>
    <property type="match status" value="1"/>
</dbReference>
<dbReference type="GO" id="GO:0002729">
    <property type="term" value="P:positive regulation of natural killer cell cytokine production"/>
    <property type="evidence" value="ECO:0007669"/>
    <property type="project" value="InterPro"/>
</dbReference>
<sequence length="290" mass="33091">MWLLFLHLSKTIAYDKIVDTTVVLRNNLDLECIYHEEGTVIQFVWSKVVESSEERICSIHAIYGKDITKKYKDRVMFLNDHSSSDASLRLTDTSENDTGIYYCYITTLLRGTVKKLIEVRADDFGDITASSHRAFRTNEIIYLNFQCILKANVTQIVIKRHSHGKMETIAFCNDEVHTPRYGINDIKHISLDCLSLCNVTLIIQNFTSKDVGLYICNLTTEKGNEVTVVKVSKAAVFAIIAIIIITTLCIKRKHKHEENTTLQSKLSFRFKTSTNNSTNSAIEEDIYANM</sequence>
<protein>
    <recommendedName>
        <fullName evidence="1">Ig-like domain-containing protein</fullName>
    </recommendedName>
</protein>
<dbReference type="InterPro" id="IPR007110">
    <property type="entry name" value="Ig-like_dom"/>
</dbReference>
<gene>
    <name evidence="2" type="ORF">XELAEV_18033560mg</name>
</gene>
<dbReference type="InterPro" id="IPR013106">
    <property type="entry name" value="Ig_V-set"/>
</dbReference>
<dbReference type="GO" id="GO:0050839">
    <property type="term" value="F:cell adhesion molecule binding"/>
    <property type="evidence" value="ECO:0007669"/>
    <property type="project" value="TreeGrafter"/>
</dbReference>
<dbReference type="InterPro" id="IPR013783">
    <property type="entry name" value="Ig-like_fold"/>
</dbReference>
<dbReference type="InterPro" id="IPR042842">
    <property type="entry name" value="CD226"/>
</dbReference>
<dbReference type="AlphaFoldDB" id="A0A974CJG3"/>
<organism evidence="2 3">
    <name type="scientific">Xenopus laevis</name>
    <name type="common">African clawed frog</name>
    <dbReference type="NCBI Taxonomy" id="8355"/>
    <lineage>
        <taxon>Eukaryota</taxon>
        <taxon>Metazoa</taxon>
        <taxon>Chordata</taxon>
        <taxon>Craniata</taxon>
        <taxon>Vertebrata</taxon>
        <taxon>Euteleostomi</taxon>
        <taxon>Amphibia</taxon>
        <taxon>Batrachia</taxon>
        <taxon>Anura</taxon>
        <taxon>Pipoidea</taxon>
        <taxon>Pipidae</taxon>
        <taxon>Xenopodinae</taxon>
        <taxon>Xenopus</taxon>
        <taxon>Xenopus</taxon>
    </lineage>
</organism>
<dbReference type="Pfam" id="PF07686">
    <property type="entry name" value="V-set"/>
    <property type="match status" value="1"/>
</dbReference>
<accession>A0A974CJG3</accession>
<proteinExistence type="predicted"/>
<evidence type="ECO:0000313" key="2">
    <source>
        <dbReference type="EMBL" id="OCT74575.1"/>
    </source>
</evidence>
<dbReference type="Gene3D" id="2.60.40.10">
    <property type="entry name" value="Immunoglobulins"/>
    <property type="match status" value="2"/>
</dbReference>
<dbReference type="InterPro" id="IPR036179">
    <property type="entry name" value="Ig-like_dom_sf"/>
</dbReference>
<dbReference type="PANTHER" id="PTHR47011">
    <property type="entry name" value="CD226 ANTIGEN"/>
    <property type="match status" value="1"/>
</dbReference>
<dbReference type="GO" id="GO:0002891">
    <property type="term" value="P:positive regulation of immunoglobulin mediated immune response"/>
    <property type="evidence" value="ECO:0007669"/>
    <property type="project" value="TreeGrafter"/>
</dbReference>
<evidence type="ECO:0000259" key="1">
    <source>
        <dbReference type="PROSITE" id="PS50835"/>
    </source>
</evidence>
<dbReference type="EMBL" id="CM004477">
    <property type="protein sequence ID" value="OCT74575.1"/>
    <property type="molecule type" value="Genomic_DNA"/>
</dbReference>
<dbReference type="OMA" id="RATNNYR"/>
<dbReference type="Proteomes" id="UP000694892">
    <property type="component" value="Chromosome 6S"/>
</dbReference>
<reference evidence="3" key="1">
    <citation type="journal article" date="2016" name="Nature">
        <title>Genome evolution in the allotetraploid frog Xenopus laevis.</title>
        <authorList>
            <person name="Session A.M."/>
            <person name="Uno Y."/>
            <person name="Kwon T."/>
            <person name="Chapman J.A."/>
            <person name="Toyoda A."/>
            <person name="Takahashi S."/>
            <person name="Fukui A."/>
            <person name="Hikosaka A."/>
            <person name="Suzuki A."/>
            <person name="Kondo M."/>
            <person name="van Heeringen S.J."/>
            <person name="Quigley I."/>
            <person name="Heinz S."/>
            <person name="Ogino H."/>
            <person name="Ochi H."/>
            <person name="Hellsten U."/>
            <person name="Lyons J.B."/>
            <person name="Simakov O."/>
            <person name="Putnam N."/>
            <person name="Stites J."/>
            <person name="Kuroki Y."/>
            <person name="Tanaka T."/>
            <person name="Michiue T."/>
            <person name="Watanabe M."/>
            <person name="Bogdanovic O."/>
            <person name="Lister R."/>
            <person name="Georgiou G."/>
            <person name="Paranjpe S.S."/>
            <person name="van Kruijsbergen I."/>
            <person name="Shu S."/>
            <person name="Carlson J."/>
            <person name="Kinoshita T."/>
            <person name="Ohta Y."/>
            <person name="Mawaribuchi S."/>
            <person name="Jenkins J."/>
            <person name="Grimwood J."/>
            <person name="Schmutz J."/>
            <person name="Mitros T."/>
            <person name="Mozaffari S.V."/>
            <person name="Suzuki Y."/>
            <person name="Haramoto Y."/>
            <person name="Yamamoto T.S."/>
            <person name="Takagi C."/>
            <person name="Heald R."/>
            <person name="Miller K."/>
            <person name="Haudenschild C."/>
            <person name="Kitzman J."/>
            <person name="Nakayama T."/>
            <person name="Izutsu Y."/>
            <person name="Robert J."/>
            <person name="Fortriede J."/>
            <person name="Burns K."/>
            <person name="Lotay V."/>
            <person name="Karimi K."/>
            <person name="Yasuoka Y."/>
            <person name="Dichmann D.S."/>
            <person name="Flajnik M.F."/>
            <person name="Houston D.W."/>
            <person name="Shendure J."/>
            <person name="DuPasquier L."/>
            <person name="Vize P.D."/>
            <person name="Zorn A.M."/>
            <person name="Ito M."/>
            <person name="Marcotte E.M."/>
            <person name="Wallingford J.B."/>
            <person name="Ito Y."/>
            <person name="Asashima M."/>
            <person name="Ueno N."/>
            <person name="Matsuda Y."/>
            <person name="Veenstra G.J."/>
            <person name="Fujiyama A."/>
            <person name="Harland R.M."/>
            <person name="Taira M."/>
            <person name="Rokhsar D.S."/>
        </authorList>
    </citation>
    <scope>NUCLEOTIDE SEQUENCE [LARGE SCALE GENOMIC DNA]</scope>
    <source>
        <strain evidence="3">J</strain>
    </source>
</reference>
<dbReference type="SUPFAM" id="SSF48726">
    <property type="entry name" value="Immunoglobulin"/>
    <property type="match status" value="1"/>
</dbReference>
<name>A0A974CJG3_XENLA</name>
<dbReference type="GO" id="GO:0009897">
    <property type="term" value="C:external side of plasma membrane"/>
    <property type="evidence" value="ECO:0007669"/>
    <property type="project" value="TreeGrafter"/>
</dbReference>
<evidence type="ECO:0000313" key="3">
    <source>
        <dbReference type="Proteomes" id="UP000694892"/>
    </source>
</evidence>
<feature type="domain" description="Ig-like" evidence="1">
    <location>
        <begin position="30"/>
        <end position="114"/>
    </location>
</feature>
<dbReference type="PROSITE" id="PS50835">
    <property type="entry name" value="IG_LIKE"/>
    <property type="match status" value="1"/>
</dbReference>